<feature type="transmembrane region" description="Helical" evidence="1">
    <location>
        <begin position="117"/>
        <end position="136"/>
    </location>
</feature>
<protein>
    <submittedName>
        <fullName evidence="2">Uncharacterized protein</fullName>
    </submittedName>
</protein>
<reference evidence="2 3" key="1">
    <citation type="submission" date="2011-08" db="EMBL/GenBank/DDBJ databases">
        <title>The Genome Sequence of Plasmodium vivax Mauritania I.</title>
        <authorList>
            <consortium name="The Broad Institute Genome Sequencing Platform"/>
            <consortium name="The Broad Institute Genome Sequencing Center for Infectious Disease"/>
            <person name="Neafsey D."/>
            <person name="Carlton J."/>
            <person name="Barnwell J."/>
            <person name="Collins W."/>
            <person name="Escalante A."/>
            <person name="Mullikin J."/>
            <person name="Saul A."/>
            <person name="Guigo R."/>
            <person name="Camara F."/>
            <person name="Young S.K."/>
            <person name="Zeng Q."/>
            <person name="Gargeya S."/>
            <person name="Fitzgerald M."/>
            <person name="Haas B."/>
            <person name="Abouelleil A."/>
            <person name="Alvarado L."/>
            <person name="Arachchi H.M."/>
            <person name="Berlin A."/>
            <person name="Brown A."/>
            <person name="Chapman S.B."/>
            <person name="Chen Z."/>
            <person name="Dunbar C."/>
            <person name="Freedman E."/>
            <person name="Gearin G."/>
            <person name="Gellesch M."/>
            <person name="Goldberg J."/>
            <person name="Griggs A."/>
            <person name="Gujja S."/>
            <person name="Heiman D."/>
            <person name="Howarth C."/>
            <person name="Larson L."/>
            <person name="Lui A."/>
            <person name="MacDonald P.J.P."/>
            <person name="Montmayeur A."/>
            <person name="Murphy C."/>
            <person name="Neiman D."/>
            <person name="Pearson M."/>
            <person name="Priest M."/>
            <person name="Roberts A."/>
            <person name="Saif S."/>
            <person name="Shea T."/>
            <person name="Shenoy N."/>
            <person name="Sisk P."/>
            <person name="Stolte C."/>
            <person name="Sykes S."/>
            <person name="Wortman J."/>
            <person name="Nusbaum C."/>
            <person name="Birren B."/>
        </authorList>
    </citation>
    <scope>NUCLEOTIDE SEQUENCE [LARGE SCALE GENOMIC DNA]</scope>
    <source>
        <strain evidence="2 3">Mauritania I</strain>
    </source>
</reference>
<evidence type="ECO:0000313" key="3">
    <source>
        <dbReference type="Proteomes" id="UP000053776"/>
    </source>
</evidence>
<dbReference type="Proteomes" id="UP000053776">
    <property type="component" value="Unassembled WGS sequence"/>
</dbReference>
<keyword evidence="1" id="KW-0472">Membrane</keyword>
<organism evidence="2 3">
    <name type="scientific">Plasmodium vivax Mauritania I</name>
    <dbReference type="NCBI Taxonomy" id="1035515"/>
    <lineage>
        <taxon>Eukaryota</taxon>
        <taxon>Sar</taxon>
        <taxon>Alveolata</taxon>
        <taxon>Apicomplexa</taxon>
        <taxon>Aconoidasida</taxon>
        <taxon>Haemosporida</taxon>
        <taxon>Plasmodiidae</taxon>
        <taxon>Plasmodium</taxon>
        <taxon>Plasmodium (Plasmodium)</taxon>
    </lineage>
</organism>
<keyword evidence="1" id="KW-0812">Transmembrane</keyword>
<evidence type="ECO:0000256" key="1">
    <source>
        <dbReference type="SAM" id="Phobius"/>
    </source>
</evidence>
<sequence length="140" mass="16977">MNILHEFFQYCDKNKNNKHLLEFIKEFINKYYKNMESDYSKIFNECIPNNKTEEYCKIYNECNTKFNEDFSLIKDKTKNYVTHKEQYFNSLTTDDSWIDRAMAIFKDFDAFSKNSPTVMSTFVAIILCLFFLYKVYKNII</sequence>
<gene>
    <name evidence="2" type="ORF">PVMG_05589</name>
</gene>
<dbReference type="AlphaFoldDB" id="A0A0J9TJX5"/>
<accession>A0A0J9TJX5</accession>
<proteinExistence type="predicted"/>
<name>A0A0J9TJX5_PLAVI</name>
<keyword evidence="1" id="KW-1133">Transmembrane helix</keyword>
<dbReference type="EMBL" id="KQ235003">
    <property type="protein sequence ID" value="KMZ95062.1"/>
    <property type="molecule type" value="Genomic_DNA"/>
</dbReference>
<evidence type="ECO:0000313" key="2">
    <source>
        <dbReference type="EMBL" id="KMZ95062.1"/>
    </source>
</evidence>